<accession>A0ABD5R9Q6</accession>
<dbReference type="GO" id="GO:0012505">
    <property type="term" value="C:endomembrane system"/>
    <property type="evidence" value="ECO:0007669"/>
    <property type="project" value="UniProtKB-SubCell"/>
</dbReference>
<evidence type="ECO:0000256" key="4">
    <source>
        <dbReference type="ARBA" id="ARBA00023136"/>
    </source>
</evidence>
<dbReference type="RefSeq" id="WP_227227924.1">
    <property type="nucleotide sequence ID" value="NZ_JAJCVJ010000001.1"/>
</dbReference>
<sequence>MASRLDSLRRLLRDEEVRSISRRYLVSNGFDGALTCVGVVVGAFLTGVPNGLVVVQIGLGAAVGLATSGVWSVWEIERAEKLADLQSVEDAMLTELDDTQLARDLSGARVVNATASGLGPLVGILVPLVPFLVTGDPFTVGLLSVREATVASVGFAVAVLFAFGAYMGSISKQRWYVAGFRMGLAGLVVAGINLLLPG</sequence>
<comment type="caution">
    <text evidence="6">The sequence shown here is derived from an EMBL/GenBank/DDBJ whole genome shotgun (WGS) entry which is preliminary data.</text>
</comment>
<gene>
    <name evidence="6" type="ORF">ACFPJ5_07285</name>
</gene>
<keyword evidence="3 5" id="KW-1133">Transmembrane helix</keyword>
<evidence type="ECO:0000256" key="5">
    <source>
        <dbReference type="SAM" id="Phobius"/>
    </source>
</evidence>
<feature type="transmembrane region" description="Helical" evidence="5">
    <location>
        <begin position="25"/>
        <end position="45"/>
    </location>
</feature>
<organism evidence="6 7">
    <name type="scientific">Salinirubrum litoreum</name>
    <dbReference type="NCBI Taxonomy" id="1126234"/>
    <lineage>
        <taxon>Archaea</taxon>
        <taxon>Methanobacteriati</taxon>
        <taxon>Methanobacteriota</taxon>
        <taxon>Stenosarchaea group</taxon>
        <taxon>Halobacteria</taxon>
        <taxon>Halobacteriales</taxon>
        <taxon>Haloferacaceae</taxon>
        <taxon>Salinirubrum</taxon>
    </lineage>
</organism>
<feature type="transmembrane region" description="Helical" evidence="5">
    <location>
        <begin position="148"/>
        <end position="168"/>
    </location>
</feature>
<proteinExistence type="predicted"/>
<dbReference type="InterPro" id="IPR008217">
    <property type="entry name" value="Ccc1_fam"/>
</dbReference>
<evidence type="ECO:0000313" key="7">
    <source>
        <dbReference type="Proteomes" id="UP001596201"/>
    </source>
</evidence>
<protein>
    <submittedName>
        <fullName evidence="6">VIT1/CCC1 transporter family protein</fullName>
    </submittedName>
</protein>
<keyword evidence="4 5" id="KW-0472">Membrane</keyword>
<keyword evidence="2 5" id="KW-0812">Transmembrane</keyword>
<comment type="subcellular location">
    <subcellularLocation>
        <location evidence="1">Endomembrane system</location>
        <topology evidence="1">Multi-pass membrane protein</topology>
    </subcellularLocation>
</comment>
<evidence type="ECO:0000256" key="3">
    <source>
        <dbReference type="ARBA" id="ARBA00022989"/>
    </source>
</evidence>
<dbReference type="Proteomes" id="UP001596201">
    <property type="component" value="Unassembled WGS sequence"/>
</dbReference>
<dbReference type="AlphaFoldDB" id="A0ABD5R9Q6"/>
<keyword evidence="7" id="KW-1185">Reference proteome</keyword>
<feature type="transmembrane region" description="Helical" evidence="5">
    <location>
        <begin position="51"/>
        <end position="74"/>
    </location>
</feature>
<dbReference type="EMBL" id="JBHSKX010000001">
    <property type="protein sequence ID" value="MFC5366740.1"/>
    <property type="molecule type" value="Genomic_DNA"/>
</dbReference>
<evidence type="ECO:0000256" key="2">
    <source>
        <dbReference type="ARBA" id="ARBA00022692"/>
    </source>
</evidence>
<reference evidence="6 7" key="1">
    <citation type="journal article" date="2019" name="Int. J. Syst. Evol. Microbiol.">
        <title>The Global Catalogue of Microorganisms (GCM) 10K type strain sequencing project: providing services to taxonomists for standard genome sequencing and annotation.</title>
        <authorList>
            <consortium name="The Broad Institute Genomics Platform"/>
            <consortium name="The Broad Institute Genome Sequencing Center for Infectious Disease"/>
            <person name="Wu L."/>
            <person name="Ma J."/>
        </authorList>
    </citation>
    <scope>NUCLEOTIDE SEQUENCE [LARGE SCALE GENOMIC DNA]</scope>
    <source>
        <strain evidence="6 7">CGMCC 1.12237</strain>
    </source>
</reference>
<feature type="transmembrane region" description="Helical" evidence="5">
    <location>
        <begin position="110"/>
        <end position="133"/>
    </location>
</feature>
<name>A0ABD5R9Q6_9EURY</name>
<evidence type="ECO:0000313" key="6">
    <source>
        <dbReference type="EMBL" id="MFC5366740.1"/>
    </source>
</evidence>
<dbReference type="Pfam" id="PF01988">
    <property type="entry name" value="VIT1"/>
    <property type="match status" value="1"/>
</dbReference>
<evidence type="ECO:0000256" key="1">
    <source>
        <dbReference type="ARBA" id="ARBA00004127"/>
    </source>
</evidence>
<feature type="transmembrane region" description="Helical" evidence="5">
    <location>
        <begin position="175"/>
        <end position="196"/>
    </location>
</feature>